<dbReference type="PANTHER" id="PTHR23419:SF8">
    <property type="entry name" value="FI09726P"/>
    <property type="match status" value="1"/>
</dbReference>
<accession>A0A248JPG5</accession>
<protein>
    <submittedName>
        <fullName evidence="2">Divalent-cation tolerance protein CutA</fullName>
    </submittedName>
</protein>
<keyword evidence="3" id="KW-1185">Reference proteome</keyword>
<dbReference type="Gene3D" id="3.30.70.120">
    <property type="match status" value="1"/>
</dbReference>
<comment type="similarity">
    <text evidence="1">Belongs to the CutA family.</text>
</comment>
<reference evidence="2 3" key="1">
    <citation type="submission" date="2017-06" db="EMBL/GenBank/DDBJ databases">
        <title>Complete genome sequence of Nitrospirillum amazonense strain CBAmC, an endophytic nitrogen-fixing and plant growth-promoting bacterium, isolated from sugarcane.</title>
        <authorList>
            <person name="Schwab S."/>
            <person name="dos Santos Teixeira K.R."/>
            <person name="Simoes Araujo J.L."/>
            <person name="Soares Vidal M."/>
            <person name="Borges de Freitas H.R."/>
            <person name="Rivello Crivelaro A.L."/>
            <person name="Bueno de Camargo Nunes A."/>
            <person name="dos Santos C.M."/>
            <person name="Palmeira da Silva Rosa D."/>
            <person name="da Silva Padilha D."/>
            <person name="da Silva E."/>
            <person name="Araujo Terra L."/>
            <person name="Soares Mendes V."/>
            <person name="Farinelli L."/>
            <person name="Magalhaes Cruz L."/>
            <person name="Baldani J.I."/>
        </authorList>
    </citation>
    <scope>NUCLEOTIDE SEQUENCE [LARGE SCALE GENOMIC DNA]</scope>
    <source>
        <strain evidence="2 3">CBAmC</strain>
    </source>
</reference>
<dbReference type="GO" id="GO:0010038">
    <property type="term" value="P:response to metal ion"/>
    <property type="evidence" value="ECO:0007669"/>
    <property type="project" value="InterPro"/>
</dbReference>
<organism evidence="2 3">
    <name type="scientific">Nitrospirillum viridazoti CBAmc</name>
    <dbReference type="NCBI Taxonomy" id="1441467"/>
    <lineage>
        <taxon>Bacteria</taxon>
        <taxon>Pseudomonadati</taxon>
        <taxon>Pseudomonadota</taxon>
        <taxon>Alphaproteobacteria</taxon>
        <taxon>Rhodospirillales</taxon>
        <taxon>Azospirillaceae</taxon>
        <taxon>Nitrospirillum</taxon>
        <taxon>Nitrospirillum viridazoti</taxon>
    </lineage>
</organism>
<dbReference type="PANTHER" id="PTHR23419">
    <property type="entry name" value="DIVALENT CATION TOLERANCE CUTA-RELATED"/>
    <property type="match status" value="1"/>
</dbReference>
<dbReference type="Proteomes" id="UP000197153">
    <property type="component" value="Chromosome 1"/>
</dbReference>
<dbReference type="InterPro" id="IPR015867">
    <property type="entry name" value="N-reg_PII/ATP_PRibTrfase_C"/>
</dbReference>
<sequence>MMAAFLVYMTAASREEAETIGRALVEERLAACVNILGASQSIYRWKDGVETAAEVAFIAKTRADRFEALTKRVKALHSYDTPCIVALPVVSGNPGFLEWIAASAAPDATHD</sequence>
<name>A0A248JPG5_9PROT</name>
<evidence type="ECO:0000313" key="3">
    <source>
        <dbReference type="Proteomes" id="UP000197153"/>
    </source>
</evidence>
<dbReference type="AlphaFoldDB" id="A0A248JPG5"/>
<gene>
    <name evidence="2" type="ORF">Y958_07260</name>
</gene>
<proteinExistence type="inferred from homology"/>
<dbReference type="KEGG" id="nao:Y958_07260"/>
<dbReference type="Pfam" id="PF03091">
    <property type="entry name" value="CutA1"/>
    <property type="match status" value="1"/>
</dbReference>
<dbReference type="GO" id="GO:0005507">
    <property type="term" value="F:copper ion binding"/>
    <property type="evidence" value="ECO:0007669"/>
    <property type="project" value="TreeGrafter"/>
</dbReference>
<evidence type="ECO:0000313" key="2">
    <source>
        <dbReference type="EMBL" id="ASG20622.1"/>
    </source>
</evidence>
<dbReference type="SUPFAM" id="SSF54913">
    <property type="entry name" value="GlnB-like"/>
    <property type="match status" value="1"/>
</dbReference>
<evidence type="ECO:0000256" key="1">
    <source>
        <dbReference type="ARBA" id="ARBA00010169"/>
    </source>
</evidence>
<dbReference type="EMBL" id="CP022110">
    <property type="protein sequence ID" value="ASG20622.1"/>
    <property type="molecule type" value="Genomic_DNA"/>
</dbReference>
<dbReference type="InterPro" id="IPR004323">
    <property type="entry name" value="Ion_tolerance_CutA"/>
</dbReference>
<dbReference type="InterPro" id="IPR011322">
    <property type="entry name" value="N-reg_PII-like_a/b"/>
</dbReference>